<evidence type="ECO:0000313" key="1">
    <source>
        <dbReference type="EMBL" id="KIS02870.1"/>
    </source>
</evidence>
<accession>A0A0D1A4N6</accession>
<dbReference type="Proteomes" id="UP000032279">
    <property type="component" value="Unassembled WGS sequence"/>
</dbReference>
<evidence type="ECO:0000313" key="2">
    <source>
        <dbReference type="Proteomes" id="UP000032279"/>
    </source>
</evidence>
<name>A0A0D1A4N6_9LACO</name>
<dbReference type="PATRIC" id="fig|1335616.4.peg.1554"/>
<proteinExistence type="predicted"/>
<keyword evidence="2" id="KW-1185">Reference proteome</keyword>
<dbReference type="OrthoDB" id="7061608at2"/>
<gene>
    <name evidence="1" type="ORF">WDC_1546</name>
</gene>
<protein>
    <submittedName>
        <fullName evidence="1">Uncharacterized protein</fullName>
    </submittedName>
</protein>
<dbReference type="EMBL" id="AWTT01000043">
    <property type="protein sequence ID" value="KIS02870.1"/>
    <property type="molecule type" value="Genomic_DNA"/>
</dbReference>
<dbReference type="STRING" id="1335616.WDC_1546"/>
<dbReference type="AlphaFoldDB" id="A0A0D1A4N6"/>
<comment type="caution">
    <text evidence="1">The sequence shown here is derived from an EMBL/GenBank/DDBJ whole genome shotgun (WGS) entry which is preliminary data.</text>
</comment>
<reference evidence="1 2" key="1">
    <citation type="submission" date="2013-08" db="EMBL/GenBank/DDBJ databases">
        <title>Lactobacillus wasatchii sp. WDC04, a late gas producing bacteria isolated from aged chedder cheese.</title>
        <authorList>
            <person name="Oberg C.J."/>
            <person name="Culumber M."/>
            <person name="McMahon D.J."/>
            <person name="Broadbent J.R."/>
            <person name="Oberg T.S."/>
            <person name="Ortaki F."/>
        </authorList>
    </citation>
    <scope>NUCLEOTIDE SEQUENCE [LARGE SCALE GENOMIC DNA]</scope>
    <source>
        <strain evidence="1 2">WDC04</strain>
    </source>
</reference>
<organism evidence="1 2">
    <name type="scientific">Paucilactobacillus wasatchensis</name>
    <dbReference type="NCBI Taxonomy" id="1335616"/>
    <lineage>
        <taxon>Bacteria</taxon>
        <taxon>Bacillati</taxon>
        <taxon>Bacillota</taxon>
        <taxon>Bacilli</taxon>
        <taxon>Lactobacillales</taxon>
        <taxon>Lactobacillaceae</taxon>
        <taxon>Paucilactobacillus</taxon>
    </lineage>
</organism>
<sequence>MAKYVLVKGKLDRDLIIPDNFELVSSAQRERNGEQVQVERYQHGKDVIPNNAHMTLVYGEDDRLISYNNFVGDINLELPGDDELVQTATAVWHNLDAKYARRLQFMRIDTLQRFFVDQHGDRNEFEVLWVKFAHNNGSYNWVTIGPGGQILEVERESRWDYMRARRATEEWNYEAWVLAREGKGPQLAAPEALA</sequence>
<dbReference type="RefSeq" id="WP_044011247.1">
    <property type="nucleotide sequence ID" value="NZ_AWTT01000043.1"/>
</dbReference>